<dbReference type="RefSeq" id="WP_164005058.1">
    <property type="nucleotide sequence ID" value="NZ_JAAIKD010000004.1"/>
</dbReference>
<proteinExistence type="predicted"/>
<dbReference type="Proteomes" id="UP000478505">
    <property type="component" value="Unassembled WGS sequence"/>
</dbReference>
<dbReference type="EMBL" id="JAAIKD010000004">
    <property type="protein sequence ID" value="NEV94348.1"/>
    <property type="molecule type" value="Genomic_DNA"/>
</dbReference>
<sequence length="68" mass="8277">MKQDSLEFDRQQLLEGFDFTQSNLRMCRVRKEEIFYELKLFKLTIHLKAFSQNLYRPDGETNERRTSS</sequence>
<evidence type="ECO:0000313" key="1">
    <source>
        <dbReference type="EMBL" id="NEV94348.1"/>
    </source>
</evidence>
<keyword evidence="2" id="KW-1185">Reference proteome</keyword>
<name>A0A6B3R2U0_9FLAO</name>
<organism evidence="1 2">
    <name type="scientific">Psychroflexus aurantiacus</name>
    <dbReference type="NCBI Taxonomy" id="2709310"/>
    <lineage>
        <taxon>Bacteria</taxon>
        <taxon>Pseudomonadati</taxon>
        <taxon>Bacteroidota</taxon>
        <taxon>Flavobacteriia</taxon>
        <taxon>Flavobacteriales</taxon>
        <taxon>Flavobacteriaceae</taxon>
        <taxon>Psychroflexus</taxon>
    </lineage>
</organism>
<protein>
    <submittedName>
        <fullName evidence="1">Uncharacterized protein</fullName>
    </submittedName>
</protein>
<dbReference type="AlphaFoldDB" id="A0A6B3R2U0"/>
<gene>
    <name evidence="1" type="ORF">G3567_09355</name>
</gene>
<evidence type="ECO:0000313" key="2">
    <source>
        <dbReference type="Proteomes" id="UP000478505"/>
    </source>
</evidence>
<accession>A0A6B3R2U0</accession>
<reference evidence="1 2" key="1">
    <citation type="submission" date="2020-02" db="EMBL/GenBank/DDBJ databases">
        <title>Flavobacteriaceae Psychroflexus bacterium YR1-1, complete genome.</title>
        <authorList>
            <person name="Li Y."/>
            <person name="Wu S."/>
        </authorList>
    </citation>
    <scope>NUCLEOTIDE SEQUENCE [LARGE SCALE GENOMIC DNA]</scope>
    <source>
        <strain evidence="1 2">YR1-1</strain>
    </source>
</reference>
<comment type="caution">
    <text evidence="1">The sequence shown here is derived from an EMBL/GenBank/DDBJ whole genome shotgun (WGS) entry which is preliminary data.</text>
</comment>